<keyword evidence="1" id="KW-0812">Transmembrane</keyword>
<keyword evidence="1" id="KW-0472">Membrane</keyword>
<dbReference type="AlphaFoldDB" id="A0A3D9V2V3"/>
<gene>
    <name evidence="2" type="ORF">DFJ64_1221</name>
</gene>
<accession>A0A3D9V2V3</accession>
<dbReference type="Proteomes" id="UP000256485">
    <property type="component" value="Unassembled WGS sequence"/>
</dbReference>
<feature type="transmembrane region" description="Helical" evidence="1">
    <location>
        <begin position="151"/>
        <end position="170"/>
    </location>
</feature>
<protein>
    <submittedName>
        <fullName evidence="2">Uncharacterized protein</fullName>
    </submittedName>
</protein>
<organism evidence="2 3">
    <name type="scientific">Thermasporomyces composti</name>
    <dbReference type="NCBI Taxonomy" id="696763"/>
    <lineage>
        <taxon>Bacteria</taxon>
        <taxon>Bacillati</taxon>
        <taxon>Actinomycetota</taxon>
        <taxon>Actinomycetes</taxon>
        <taxon>Propionibacteriales</taxon>
        <taxon>Nocardioidaceae</taxon>
        <taxon>Thermasporomyces</taxon>
    </lineage>
</organism>
<evidence type="ECO:0000313" key="2">
    <source>
        <dbReference type="EMBL" id="REF35829.1"/>
    </source>
</evidence>
<evidence type="ECO:0000256" key="1">
    <source>
        <dbReference type="SAM" id="Phobius"/>
    </source>
</evidence>
<name>A0A3D9V2V3_THECX</name>
<sequence>MMSANGERRRVGRPVRAAATAVVAPFARRVAGGRAAGNLAPTPALLRVGVWATGCVALLLAVPPSWAGRSTTLLAVVVAAVVPAAAPGSWTVLALELVAAGGWLLRTWDASVPWPPLLGLAAALYLHHVSAAFAAALPGDARVGAGALRRPIARATGVLTVTGVLGALALTVQERIDRASTVAVPVIGIVLAVVVAGYLALVWRRDPP</sequence>
<keyword evidence="1" id="KW-1133">Transmembrane helix</keyword>
<feature type="transmembrane region" description="Helical" evidence="1">
    <location>
        <begin position="117"/>
        <end position="139"/>
    </location>
</feature>
<keyword evidence="3" id="KW-1185">Reference proteome</keyword>
<feature type="transmembrane region" description="Helical" evidence="1">
    <location>
        <begin position="45"/>
        <end position="62"/>
    </location>
</feature>
<feature type="transmembrane region" description="Helical" evidence="1">
    <location>
        <begin position="182"/>
        <end position="203"/>
    </location>
</feature>
<feature type="transmembrane region" description="Helical" evidence="1">
    <location>
        <begin position="74"/>
        <end position="105"/>
    </location>
</feature>
<comment type="caution">
    <text evidence="2">The sequence shown here is derived from an EMBL/GenBank/DDBJ whole genome shotgun (WGS) entry which is preliminary data.</text>
</comment>
<reference evidence="2 3" key="1">
    <citation type="submission" date="2018-08" db="EMBL/GenBank/DDBJ databases">
        <title>Sequencing the genomes of 1000 actinobacteria strains.</title>
        <authorList>
            <person name="Klenk H.-P."/>
        </authorList>
    </citation>
    <scope>NUCLEOTIDE SEQUENCE [LARGE SCALE GENOMIC DNA]</scope>
    <source>
        <strain evidence="2 3">DSM 22891</strain>
    </source>
</reference>
<dbReference type="EMBL" id="QTUC01000001">
    <property type="protein sequence ID" value="REF35829.1"/>
    <property type="molecule type" value="Genomic_DNA"/>
</dbReference>
<proteinExistence type="predicted"/>
<evidence type="ECO:0000313" key="3">
    <source>
        <dbReference type="Proteomes" id="UP000256485"/>
    </source>
</evidence>